<reference evidence="4 5" key="1">
    <citation type="submission" date="2016-10" db="EMBL/GenBank/DDBJ databases">
        <authorList>
            <person name="de Groot N.N."/>
        </authorList>
    </citation>
    <scope>NUCLEOTIDE SEQUENCE [LARGE SCALE GENOMIC DNA]</scope>
    <source>
        <strain evidence="4 5">CGMCC 1.7059</strain>
    </source>
</reference>
<dbReference type="Pfam" id="PF01522">
    <property type="entry name" value="Polysacc_deac_1"/>
    <property type="match status" value="2"/>
</dbReference>
<dbReference type="OrthoDB" id="9814639at2"/>
<dbReference type="InterPro" id="IPR011330">
    <property type="entry name" value="Glyco_hydro/deAcase_b/a-brl"/>
</dbReference>
<dbReference type="Gene3D" id="3.20.20.370">
    <property type="entry name" value="Glycoside hydrolase/deacetylase"/>
    <property type="match status" value="1"/>
</dbReference>
<gene>
    <name evidence="4" type="ORF">SAMN04487960_103239</name>
</gene>
<comment type="subcellular location">
    <subcellularLocation>
        <location evidence="1">Secreted</location>
    </subcellularLocation>
</comment>
<keyword evidence="5" id="KW-1185">Reference proteome</keyword>
<dbReference type="PANTHER" id="PTHR34216">
    <property type="match status" value="1"/>
</dbReference>
<feature type="domain" description="NodB homology" evidence="3">
    <location>
        <begin position="79"/>
        <end position="323"/>
    </location>
</feature>
<name>A0A1H2UV77_9GAMM</name>
<sequence>MAINQWIYRVSKPLGGLSLAKFLTRKHPKILMYHRIGNELGRINVDEFRTQLKIIKKYFNPIALNDLVEISRYGNIPDNCVVITFDDGYYDFGELAFPLLKEECVPATLFLTTGFVDGNVWLWPDKLKYVLNNTDLKNVEIEGFDFDLVSKFDNHEAWNLIADYCLTLPDYKKTLLIESLFHKLEVVLPDSIPKSQSAVNWEKVNEFISNGIEIGSHSVTHPVLKNVDEKQLTYEVVNSKSRIFDMTGYEVQGFCYPNGMPEDFDERVEYAVRAAGYQYAISAYPGINPLNNRWAINRYPAQSNLENFEKNLYGFTRLNMKNK</sequence>
<keyword evidence="2" id="KW-0732">Signal</keyword>
<dbReference type="InterPro" id="IPR051398">
    <property type="entry name" value="Polysacch_Deacetylase"/>
</dbReference>
<evidence type="ECO:0000313" key="4">
    <source>
        <dbReference type="EMBL" id="SDW59992.1"/>
    </source>
</evidence>
<dbReference type="EMBL" id="FNNE01000003">
    <property type="protein sequence ID" value="SDW59992.1"/>
    <property type="molecule type" value="Genomic_DNA"/>
</dbReference>
<dbReference type="STRING" id="488533.SAMN04487960_103239"/>
<evidence type="ECO:0000259" key="3">
    <source>
        <dbReference type="PROSITE" id="PS51677"/>
    </source>
</evidence>
<dbReference type="SUPFAM" id="SSF88713">
    <property type="entry name" value="Glycoside hydrolase/deacetylase"/>
    <property type="match status" value="1"/>
</dbReference>
<dbReference type="AlphaFoldDB" id="A0A1H2UV77"/>
<organism evidence="4 5">
    <name type="scientific">Marinobacter mobilis</name>
    <dbReference type="NCBI Taxonomy" id="488533"/>
    <lineage>
        <taxon>Bacteria</taxon>
        <taxon>Pseudomonadati</taxon>
        <taxon>Pseudomonadota</taxon>
        <taxon>Gammaproteobacteria</taxon>
        <taxon>Pseudomonadales</taxon>
        <taxon>Marinobacteraceae</taxon>
        <taxon>Marinobacter</taxon>
    </lineage>
</organism>
<protein>
    <submittedName>
        <fullName evidence="4">Polysaccharide deacetylase</fullName>
    </submittedName>
</protein>
<dbReference type="GO" id="GO:0005576">
    <property type="term" value="C:extracellular region"/>
    <property type="evidence" value="ECO:0007669"/>
    <property type="project" value="UniProtKB-SubCell"/>
</dbReference>
<proteinExistence type="predicted"/>
<dbReference type="Proteomes" id="UP000199675">
    <property type="component" value="Unassembled WGS sequence"/>
</dbReference>
<dbReference type="PANTHER" id="PTHR34216:SF3">
    <property type="entry name" value="POLY-BETA-1,6-N-ACETYL-D-GLUCOSAMINE N-DEACETYLASE"/>
    <property type="match status" value="1"/>
</dbReference>
<accession>A0A1H2UV77</accession>
<dbReference type="InterPro" id="IPR002509">
    <property type="entry name" value="NODB_dom"/>
</dbReference>
<evidence type="ECO:0000256" key="1">
    <source>
        <dbReference type="ARBA" id="ARBA00004613"/>
    </source>
</evidence>
<dbReference type="GO" id="GO:0005975">
    <property type="term" value="P:carbohydrate metabolic process"/>
    <property type="evidence" value="ECO:0007669"/>
    <property type="project" value="InterPro"/>
</dbReference>
<dbReference type="CDD" id="cd10918">
    <property type="entry name" value="CE4_NodB_like_5s_6s"/>
    <property type="match status" value="1"/>
</dbReference>
<evidence type="ECO:0000313" key="5">
    <source>
        <dbReference type="Proteomes" id="UP000199675"/>
    </source>
</evidence>
<dbReference type="RefSeq" id="WP_091812063.1">
    <property type="nucleotide sequence ID" value="NZ_FNNE01000003.1"/>
</dbReference>
<evidence type="ECO:0000256" key="2">
    <source>
        <dbReference type="ARBA" id="ARBA00022729"/>
    </source>
</evidence>
<dbReference type="PROSITE" id="PS51677">
    <property type="entry name" value="NODB"/>
    <property type="match status" value="1"/>
</dbReference>
<dbReference type="GO" id="GO:0016810">
    <property type="term" value="F:hydrolase activity, acting on carbon-nitrogen (but not peptide) bonds"/>
    <property type="evidence" value="ECO:0007669"/>
    <property type="project" value="InterPro"/>
</dbReference>